<dbReference type="EMBL" id="STGJ01000028">
    <property type="protein sequence ID" value="TIC78484.1"/>
    <property type="molecule type" value="Genomic_DNA"/>
</dbReference>
<keyword evidence="2" id="KW-0472">Membrane</keyword>
<organism evidence="3 4">
    <name type="scientific">Crenobacter intestini</name>
    <dbReference type="NCBI Taxonomy" id="2563443"/>
    <lineage>
        <taxon>Bacteria</taxon>
        <taxon>Pseudomonadati</taxon>
        <taxon>Pseudomonadota</taxon>
        <taxon>Betaproteobacteria</taxon>
        <taxon>Neisseriales</taxon>
        <taxon>Neisseriaceae</taxon>
        <taxon>Crenobacter</taxon>
    </lineage>
</organism>
<reference evidence="3 4" key="1">
    <citation type="submission" date="2019-04" db="EMBL/GenBank/DDBJ databases">
        <title>Crenobacter sp. nov.</title>
        <authorList>
            <person name="Shi S."/>
        </authorList>
    </citation>
    <scope>NUCLEOTIDE SEQUENCE [LARGE SCALE GENOMIC DNA]</scope>
    <source>
        <strain evidence="3 4">GY 70310</strain>
    </source>
</reference>
<accession>A0A4T0UIX3</accession>
<feature type="region of interest" description="Disordered" evidence="1">
    <location>
        <begin position="241"/>
        <end position="267"/>
    </location>
</feature>
<evidence type="ECO:0000313" key="4">
    <source>
        <dbReference type="Proteomes" id="UP000308891"/>
    </source>
</evidence>
<keyword evidence="2" id="KW-1133">Transmembrane helix</keyword>
<dbReference type="RefSeq" id="WP_136555854.1">
    <property type="nucleotide sequence ID" value="NZ_STGJ01000028.1"/>
</dbReference>
<comment type="caution">
    <text evidence="3">The sequence shown here is derived from an EMBL/GenBank/DDBJ whole genome shotgun (WGS) entry which is preliminary data.</text>
</comment>
<evidence type="ECO:0000313" key="3">
    <source>
        <dbReference type="EMBL" id="TIC78484.1"/>
    </source>
</evidence>
<evidence type="ECO:0000256" key="2">
    <source>
        <dbReference type="SAM" id="Phobius"/>
    </source>
</evidence>
<protein>
    <submittedName>
        <fullName evidence="3">Uncharacterized protein</fullName>
    </submittedName>
</protein>
<dbReference type="Proteomes" id="UP000308891">
    <property type="component" value="Unassembled WGS sequence"/>
</dbReference>
<gene>
    <name evidence="3" type="ORF">E5K04_16025</name>
</gene>
<feature type="transmembrane region" description="Helical" evidence="2">
    <location>
        <begin position="203"/>
        <end position="223"/>
    </location>
</feature>
<feature type="region of interest" description="Disordered" evidence="1">
    <location>
        <begin position="18"/>
        <end position="48"/>
    </location>
</feature>
<keyword evidence="4" id="KW-1185">Reference proteome</keyword>
<name>A0A4T0UIX3_9NEIS</name>
<proteinExistence type="predicted"/>
<evidence type="ECO:0000256" key="1">
    <source>
        <dbReference type="SAM" id="MobiDB-lite"/>
    </source>
</evidence>
<keyword evidence="2" id="KW-0812">Transmembrane</keyword>
<feature type="region of interest" description="Disordered" evidence="1">
    <location>
        <begin position="280"/>
        <end position="323"/>
    </location>
</feature>
<sequence length="349" mass="38413">MQNRHVALLIALALSGCGDSGSHDYSAQTRDYNPRPIEPPSAPPSSQERIIERMGRRIDARLAELDRLQAAEELRYARARAEEAAGINADPRSWLDQDRFRESARALAGSLYTCRKLATPCSRAKPGLQIIANALAACADNPTQLCMDVRESADALTESLPAANSDTPQLPDSPLYDKLATGNPLIDLHPARDDYRWDITAAWLPWGKIFLALLAALALGYGAQRAGAARWIREWMENRRAASAQDEDDEAYDRPAPPPRGEEAPTPVQARANLLVDRSWLDDPEPETPDPLAVEAASAEAEQPETLPPPITQTAEKQEAARREQEKIAAIVALIGSVDTDLKPRRRRR</sequence>
<dbReference type="AlphaFoldDB" id="A0A4T0UIX3"/>
<dbReference type="PROSITE" id="PS51257">
    <property type="entry name" value="PROKAR_LIPOPROTEIN"/>
    <property type="match status" value="1"/>
</dbReference>